<dbReference type="InterPro" id="IPR012337">
    <property type="entry name" value="RNaseH-like_sf"/>
</dbReference>
<evidence type="ECO:0000313" key="3">
    <source>
        <dbReference type="EMBL" id="CBI08945.1"/>
    </source>
</evidence>
<dbReference type="EMBL" id="CABQ01000294">
    <property type="protein sequence ID" value="CBI08945.1"/>
    <property type="molecule type" value="Genomic_DNA"/>
</dbReference>
<dbReference type="InterPro" id="IPR013520">
    <property type="entry name" value="Ribonucl_H"/>
</dbReference>
<feature type="coiled-coil region" evidence="1">
    <location>
        <begin position="472"/>
        <end position="543"/>
    </location>
</feature>
<keyword evidence="3" id="KW-0378">Hydrolase</keyword>
<dbReference type="Gene3D" id="3.30.420.10">
    <property type="entry name" value="Ribonuclease H-like superfamily/Ribonuclease H"/>
    <property type="match status" value="1"/>
</dbReference>
<dbReference type="GO" id="GO:0003676">
    <property type="term" value="F:nucleic acid binding"/>
    <property type="evidence" value="ECO:0007669"/>
    <property type="project" value="InterPro"/>
</dbReference>
<dbReference type="SMART" id="SM00479">
    <property type="entry name" value="EXOIII"/>
    <property type="match status" value="1"/>
</dbReference>
<dbReference type="CDD" id="cd06127">
    <property type="entry name" value="DEDDh"/>
    <property type="match status" value="1"/>
</dbReference>
<gene>
    <name evidence="3" type="ORF">CARN6_2475</name>
</gene>
<evidence type="ECO:0000259" key="2">
    <source>
        <dbReference type="SMART" id="SM00479"/>
    </source>
</evidence>
<feature type="domain" description="Exonuclease" evidence="2">
    <location>
        <begin position="7"/>
        <end position="177"/>
    </location>
</feature>
<dbReference type="SUPFAM" id="SSF53098">
    <property type="entry name" value="Ribonuclease H-like"/>
    <property type="match status" value="1"/>
</dbReference>
<comment type="caution">
    <text evidence="3">The sequence shown here is derived from an EMBL/GenBank/DDBJ whole genome shotgun (WGS) entry which is preliminary data.</text>
</comment>
<keyword evidence="1" id="KW-0175">Coiled coil</keyword>
<dbReference type="InterPro" id="IPR036869">
    <property type="entry name" value="J_dom_sf"/>
</dbReference>
<sequence>MPMNDTHWVLLDTETNGLRAPIYAVELAAQRMVGWEPEGEPFRRLLNQNVTIPPEASRVNGYTREILERDGDSALDVYADFRRYACTLPLVSYNLAYDLDQVLLPEWERLDLAPIGQRGFCALELARRLLDPVPAGNCKLQTLRQFYHLPERGAHTALGDVQTVIDLMSDVLQPLAKKHNLQTFASIRHFTESSWQPRRIPFGKHKGRDFHEALKDPTLRDWFTWLTQSENPRSSAMGQWYLDELERLEEGTNHLQEGLSASGPDLLVTGMGPGIVIYRNLELEQVRQLISAARGRLAEVQTEYTQERMATDAVQSKLFILLRPTYQKRDRLKLSLFYREKFLHTLLSDGDVAAEDVKREYQRAKIESEAEYEKAATDAEANHELTAEEASELKGLWRKLCRLFHPDYYSHDEEHREVYERLMQRINRAKDEGDIATLREIAEDHNGYLLKHGEPSLDFSDRAELVTLRRLHESLQSAILEALEELNRLRESAEYELYQLYQKQPEILPEIAQTYEVSLSEEIVQIEQKLVVVDREISELNEVP</sequence>
<accession>E6QNX4</accession>
<dbReference type="InterPro" id="IPR036397">
    <property type="entry name" value="RNaseH_sf"/>
</dbReference>
<evidence type="ECO:0000256" key="1">
    <source>
        <dbReference type="SAM" id="Coils"/>
    </source>
</evidence>
<dbReference type="Pfam" id="PF00929">
    <property type="entry name" value="RNase_T"/>
    <property type="match status" value="1"/>
</dbReference>
<proteinExistence type="predicted"/>
<reference evidence="3" key="1">
    <citation type="submission" date="2009-10" db="EMBL/GenBank/DDBJ databases">
        <title>Diversity of trophic interactions inside an arsenic-rich microbial ecosystem.</title>
        <authorList>
            <person name="Bertin P.N."/>
            <person name="Heinrich-Salmeron A."/>
            <person name="Pelletier E."/>
            <person name="Goulhen-Chollet F."/>
            <person name="Arsene-Ploetze F."/>
            <person name="Gallien S."/>
            <person name="Calteau A."/>
            <person name="Vallenet D."/>
            <person name="Casiot C."/>
            <person name="Chane-Woon-Ming B."/>
            <person name="Giloteaux L."/>
            <person name="Barakat M."/>
            <person name="Bonnefoy V."/>
            <person name="Bruneel O."/>
            <person name="Chandler M."/>
            <person name="Cleiss J."/>
            <person name="Duran R."/>
            <person name="Elbaz-Poulichet F."/>
            <person name="Fonknechten N."/>
            <person name="Lauga B."/>
            <person name="Mornico D."/>
            <person name="Ortet P."/>
            <person name="Schaeffer C."/>
            <person name="Siguier P."/>
            <person name="Alexander Thil Smith A."/>
            <person name="Van Dorsselaer A."/>
            <person name="Weissenbach J."/>
            <person name="Medigue C."/>
            <person name="Le Paslier D."/>
        </authorList>
    </citation>
    <scope>NUCLEOTIDE SEQUENCE</scope>
</reference>
<name>E6QNX4_9ZZZZ</name>
<keyword evidence="3" id="KW-0269">Exonuclease</keyword>
<keyword evidence="3" id="KW-0540">Nuclease</keyword>
<protein>
    <submittedName>
        <fullName evidence="3">Exonuclease, RNase T and DNA polymerase III</fullName>
    </submittedName>
</protein>
<dbReference type="GO" id="GO:0004527">
    <property type="term" value="F:exonuclease activity"/>
    <property type="evidence" value="ECO:0007669"/>
    <property type="project" value="UniProtKB-KW"/>
</dbReference>
<dbReference type="SUPFAM" id="SSF46565">
    <property type="entry name" value="Chaperone J-domain"/>
    <property type="match status" value="1"/>
</dbReference>
<organism evidence="3">
    <name type="scientific">mine drainage metagenome</name>
    <dbReference type="NCBI Taxonomy" id="410659"/>
    <lineage>
        <taxon>unclassified sequences</taxon>
        <taxon>metagenomes</taxon>
        <taxon>ecological metagenomes</taxon>
    </lineage>
</organism>
<dbReference type="AlphaFoldDB" id="E6QNX4"/>